<dbReference type="GO" id="GO:0006355">
    <property type="term" value="P:regulation of DNA-templated transcription"/>
    <property type="evidence" value="ECO:0007669"/>
    <property type="project" value="InterPro"/>
</dbReference>
<evidence type="ECO:0000256" key="3">
    <source>
        <dbReference type="ARBA" id="ARBA00023159"/>
    </source>
</evidence>
<feature type="region of interest" description="Disordered" evidence="7">
    <location>
        <begin position="367"/>
        <end position="393"/>
    </location>
</feature>
<comment type="similarity">
    <text evidence="2 6">Belongs to the GRF family.</text>
</comment>
<keyword evidence="4 5" id="KW-0539">Nucleus</keyword>
<organism evidence="10 11">
    <name type="scientific">Lolium multiflorum</name>
    <name type="common">Italian ryegrass</name>
    <name type="synonym">Lolium perenne subsp. multiflorum</name>
    <dbReference type="NCBI Taxonomy" id="4521"/>
    <lineage>
        <taxon>Eukaryota</taxon>
        <taxon>Viridiplantae</taxon>
        <taxon>Streptophyta</taxon>
        <taxon>Embryophyta</taxon>
        <taxon>Tracheophyta</taxon>
        <taxon>Spermatophyta</taxon>
        <taxon>Magnoliopsida</taxon>
        <taxon>Liliopsida</taxon>
        <taxon>Poales</taxon>
        <taxon>Poaceae</taxon>
        <taxon>BOP clade</taxon>
        <taxon>Pooideae</taxon>
        <taxon>Poodae</taxon>
        <taxon>Poeae</taxon>
        <taxon>Poeae Chloroplast Group 2 (Poeae type)</taxon>
        <taxon>Loliodinae</taxon>
        <taxon>Loliinae</taxon>
        <taxon>Lolium</taxon>
    </lineage>
</organism>
<proteinExistence type="inferred from homology"/>
<reference evidence="10" key="1">
    <citation type="submission" date="2023-07" db="EMBL/GenBank/DDBJ databases">
        <title>A chromosome-level genome assembly of Lolium multiflorum.</title>
        <authorList>
            <person name="Chen Y."/>
            <person name="Copetti D."/>
            <person name="Kolliker R."/>
            <person name="Studer B."/>
        </authorList>
    </citation>
    <scope>NUCLEOTIDE SEQUENCE</scope>
    <source>
        <strain evidence="10">02402/16</strain>
        <tissue evidence="10">Leaf</tissue>
    </source>
</reference>
<evidence type="ECO:0000256" key="2">
    <source>
        <dbReference type="ARBA" id="ARBA00008122"/>
    </source>
</evidence>
<feature type="compositionally biased region" description="Polar residues" evidence="7">
    <location>
        <begin position="192"/>
        <end position="202"/>
    </location>
</feature>
<feature type="short sequence motif" description="Bipartite nuclear localization signal" evidence="5">
    <location>
        <begin position="139"/>
        <end position="149"/>
    </location>
</feature>
<dbReference type="InterPro" id="IPR031137">
    <property type="entry name" value="GRF"/>
</dbReference>
<accession>A0AAD8S5I5</accession>
<dbReference type="GO" id="GO:0006351">
    <property type="term" value="P:DNA-templated transcription"/>
    <property type="evidence" value="ECO:0007669"/>
    <property type="project" value="UniProtKB-UniRule"/>
</dbReference>
<feature type="compositionally biased region" description="Basic and acidic residues" evidence="7">
    <location>
        <begin position="378"/>
        <end position="393"/>
    </location>
</feature>
<keyword evidence="11" id="KW-1185">Reference proteome</keyword>
<evidence type="ECO:0000259" key="9">
    <source>
        <dbReference type="PROSITE" id="PS51667"/>
    </source>
</evidence>
<comment type="subcellular location">
    <subcellularLocation>
        <location evidence="1 5 6">Nucleus</location>
    </subcellularLocation>
</comment>
<evidence type="ECO:0000256" key="7">
    <source>
        <dbReference type="SAM" id="MobiDB-lite"/>
    </source>
</evidence>
<feature type="domain" description="WRC" evidence="9">
    <location>
        <begin position="134"/>
        <end position="178"/>
    </location>
</feature>
<evidence type="ECO:0000313" key="10">
    <source>
        <dbReference type="EMBL" id="KAK1645311.1"/>
    </source>
</evidence>
<dbReference type="InterPro" id="IPR014978">
    <property type="entry name" value="Gln-Leu-Gln_QLQ"/>
</dbReference>
<dbReference type="Pfam" id="PF08879">
    <property type="entry name" value="WRC"/>
    <property type="match status" value="1"/>
</dbReference>
<dbReference type="GO" id="GO:0005634">
    <property type="term" value="C:nucleus"/>
    <property type="evidence" value="ECO:0007669"/>
    <property type="project" value="UniProtKB-SubCell"/>
</dbReference>
<dbReference type="Pfam" id="PF08880">
    <property type="entry name" value="QLQ"/>
    <property type="match status" value="1"/>
</dbReference>
<dbReference type="GO" id="GO:0005524">
    <property type="term" value="F:ATP binding"/>
    <property type="evidence" value="ECO:0007669"/>
    <property type="project" value="UniProtKB-UniRule"/>
</dbReference>
<evidence type="ECO:0000256" key="1">
    <source>
        <dbReference type="ARBA" id="ARBA00004123"/>
    </source>
</evidence>
<feature type="domain" description="QLQ" evidence="8">
    <location>
        <begin position="75"/>
        <end position="110"/>
    </location>
</feature>
<evidence type="ECO:0000259" key="8">
    <source>
        <dbReference type="PROSITE" id="PS51666"/>
    </source>
</evidence>
<keyword evidence="6" id="KW-0805">Transcription regulation</keyword>
<dbReference type="PROSITE" id="PS51666">
    <property type="entry name" value="QLQ"/>
    <property type="match status" value="1"/>
</dbReference>
<dbReference type="InterPro" id="IPR014977">
    <property type="entry name" value="WRC_dom"/>
</dbReference>
<keyword evidence="3 6" id="KW-0010">Activator</keyword>
<comment type="function">
    <text evidence="6">Transcription activator.</text>
</comment>
<dbReference type="GO" id="GO:0032502">
    <property type="term" value="P:developmental process"/>
    <property type="evidence" value="ECO:0007669"/>
    <property type="project" value="InterPro"/>
</dbReference>
<evidence type="ECO:0000256" key="4">
    <source>
        <dbReference type="ARBA" id="ARBA00023242"/>
    </source>
</evidence>
<dbReference type="PROSITE" id="PS51667">
    <property type="entry name" value="WRC"/>
    <property type="match status" value="1"/>
</dbReference>
<evidence type="ECO:0000256" key="6">
    <source>
        <dbReference type="RuleBase" id="RU367127"/>
    </source>
</evidence>
<dbReference type="EMBL" id="JAUUTY010000004">
    <property type="protein sequence ID" value="KAK1645311.1"/>
    <property type="molecule type" value="Genomic_DNA"/>
</dbReference>
<feature type="region of interest" description="Disordered" evidence="7">
    <location>
        <begin position="161"/>
        <end position="219"/>
    </location>
</feature>
<dbReference type="PANTHER" id="PTHR31602:SF92">
    <property type="entry name" value="GROWTH-REGULATING FACTOR 9"/>
    <property type="match status" value="1"/>
</dbReference>
<comment type="domain">
    <text evidence="6">The QLQ domain and WRC domain may be involved in protein-protein interaction and DNA-binding, respectively.</text>
</comment>
<evidence type="ECO:0000256" key="5">
    <source>
        <dbReference type="PROSITE-ProRule" id="PRU01002"/>
    </source>
</evidence>
<evidence type="ECO:0000313" key="11">
    <source>
        <dbReference type="Proteomes" id="UP001231189"/>
    </source>
</evidence>
<protein>
    <recommendedName>
        <fullName evidence="6">Growth-regulating factor</fullName>
    </recommendedName>
</protein>
<feature type="compositionally biased region" description="Basic and acidic residues" evidence="7">
    <location>
        <begin position="174"/>
        <end position="185"/>
    </location>
</feature>
<comment type="caution">
    <text evidence="10">The sequence shown here is derived from an EMBL/GenBank/DDBJ whole genome shotgun (WGS) entry which is preliminary data.</text>
</comment>
<dbReference type="Proteomes" id="UP001231189">
    <property type="component" value="Unassembled WGS sequence"/>
</dbReference>
<feature type="short sequence motif" description="Bipartite nuclear localization signal" evidence="5">
    <location>
        <begin position="167"/>
        <end position="174"/>
    </location>
</feature>
<name>A0AAD8S5I5_LOLMU</name>
<dbReference type="PANTHER" id="PTHR31602">
    <property type="entry name" value="GROWTH-REGULATING FACTOR 5"/>
    <property type="match status" value="1"/>
</dbReference>
<gene>
    <name evidence="10" type="ORF">QYE76_063116</name>
</gene>
<dbReference type="AlphaFoldDB" id="A0AAD8S5I5"/>
<sequence>MELGQVLGFTAPSTKESDLGLMKRSGFTQPASYPSPFLDEQKMLRFSKAAHALPSVMDFGRPNEQRFLLSKNKMLFTPTQWMELEHQALIYKYLNAKAPIPSSLLISISNSFRSSADRLTWRPVYQGFTNTDSDPEPGRCRRTDGKKWRCSKEAMADHKYCERHINRNRHRSRKPVETQTRKTAKETPAADSLSSPASQGSSKKAKATNELMPGSNSYWTDSLNRTMVMNESANKPEQGNNAPLLNSAANRQHTLPLLSQLKKQNKPDEFSPPVDSESISSNTVLKPWDRSNQQLHDREYLQSVLQNFSLHKNDKIESQKNKASNPMPVSSAFYLSPEGQHISWLTPNMTQAQEDCISSSWEMPQGGPLGEILTNSKSTEDFTNKCESRPYGW</sequence>
<keyword evidence="6" id="KW-0804">Transcription</keyword>
<dbReference type="SMART" id="SM00951">
    <property type="entry name" value="QLQ"/>
    <property type="match status" value="1"/>
</dbReference>